<feature type="transmembrane region" description="Helical" evidence="2">
    <location>
        <begin position="12"/>
        <end position="35"/>
    </location>
</feature>
<evidence type="ECO:0000313" key="4">
    <source>
        <dbReference type="Proteomes" id="UP001177023"/>
    </source>
</evidence>
<dbReference type="EMBL" id="CATQJA010002709">
    <property type="protein sequence ID" value="CAJ0586711.1"/>
    <property type="molecule type" value="Genomic_DNA"/>
</dbReference>
<evidence type="ECO:0000256" key="1">
    <source>
        <dbReference type="SAM" id="MobiDB-lite"/>
    </source>
</evidence>
<comment type="caution">
    <text evidence="3">The sequence shown here is derived from an EMBL/GenBank/DDBJ whole genome shotgun (WGS) entry which is preliminary data.</text>
</comment>
<evidence type="ECO:0000256" key="2">
    <source>
        <dbReference type="SAM" id="Phobius"/>
    </source>
</evidence>
<protein>
    <submittedName>
        <fullName evidence="3">Uncharacterized protein</fullName>
    </submittedName>
</protein>
<keyword evidence="2" id="KW-0812">Transmembrane</keyword>
<proteinExistence type="predicted"/>
<keyword evidence="4" id="KW-1185">Reference proteome</keyword>
<gene>
    <name evidence="3" type="ORF">MSPICULIGERA_LOCUS24699</name>
</gene>
<keyword evidence="2" id="KW-1133">Transmembrane helix</keyword>
<name>A0AA36DI06_9BILA</name>
<evidence type="ECO:0000313" key="3">
    <source>
        <dbReference type="EMBL" id="CAJ0586711.1"/>
    </source>
</evidence>
<sequence length="345" mass="39819">MAILAWENDAQICTVLVSIVALLSIFTFFLTRWVYRIAKERYFIDFEQEAILNHDGHDGNCRAVGPNRYESLTPFLLYKATALQNPLIMDPKPKEGHDEPQLSPFEASKKTMLHELGLLESCYKIEKTNNPGRADRVFVEELKEKCVHRCRENWHANGLSEAEREMLERTLEKEIAALEQRVAGGDQDADDDDYRALREAQEGFKAKMLDGLFGWSLGREADVLSFLIEKAKHPERVDRAFVEQLKEKCVHRCKEDWHENGLSAECRDVLEQQLNEKLAELEKRFAETDRAAAESNAPRTLQPDQAFHPPGTFTEHWAGLSVFNDEEDHGRLSWRRRRSSDADIY</sequence>
<feature type="region of interest" description="Disordered" evidence="1">
    <location>
        <begin position="288"/>
        <end position="313"/>
    </location>
</feature>
<accession>A0AA36DI06</accession>
<organism evidence="3 4">
    <name type="scientific">Mesorhabditis spiculigera</name>
    <dbReference type="NCBI Taxonomy" id="96644"/>
    <lineage>
        <taxon>Eukaryota</taxon>
        <taxon>Metazoa</taxon>
        <taxon>Ecdysozoa</taxon>
        <taxon>Nematoda</taxon>
        <taxon>Chromadorea</taxon>
        <taxon>Rhabditida</taxon>
        <taxon>Rhabditina</taxon>
        <taxon>Rhabditomorpha</taxon>
        <taxon>Rhabditoidea</taxon>
        <taxon>Rhabditidae</taxon>
        <taxon>Mesorhabditinae</taxon>
        <taxon>Mesorhabditis</taxon>
    </lineage>
</organism>
<keyword evidence="2" id="KW-0472">Membrane</keyword>
<dbReference type="Proteomes" id="UP001177023">
    <property type="component" value="Unassembled WGS sequence"/>
</dbReference>
<dbReference type="AlphaFoldDB" id="A0AA36DI06"/>
<feature type="non-terminal residue" evidence="3">
    <location>
        <position position="1"/>
    </location>
</feature>
<reference evidence="3" key="1">
    <citation type="submission" date="2023-06" db="EMBL/GenBank/DDBJ databases">
        <authorList>
            <person name="Delattre M."/>
        </authorList>
    </citation>
    <scope>NUCLEOTIDE SEQUENCE</scope>
    <source>
        <strain evidence="3">AF72</strain>
    </source>
</reference>